<evidence type="ECO:0000313" key="4">
    <source>
        <dbReference type="Proteomes" id="UP001609175"/>
    </source>
</evidence>
<dbReference type="PANTHER" id="PTHR12526">
    <property type="entry name" value="GLYCOSYLTRANSFERASE"/>
    <property type="match status" value="1"/>
</dbReference>
<dbReference type="Proteomes" id="UP001609175">
    <property type="component" value="Unassembled WGS sequence"/>
</dbReference>
<evidence type="ECO:0000259" key="2">
    <source>
        <dbReference type="Pfam" id="PF00534"/>
    </source>
</evidence>
<evidence type="ECO:0000313" key="3">
    <source>
        <dbReference type="EMBL" id="MFH5206866.1"/>
    </source>
</evidence>
<dbReference type="CDD" id="cd03801">
    <property type="entry name" value="GT4_PimA-like"/>
    <property type="match status" value="1"/>
</dbReference>
<gene>
    <name evidence="3" type="ORF">ACHIPZ_01270</name>
</gene>
<name>A0ABW7JI75_9NOCA</name>
<dbReference type="EMBL" id="JBIMSO010000004">
    <property type="protein sequence ID" value="MFH5206866.1"/>
    <property type="molecule type" value="Genomic_DNA"/>
</dbReference>
<dbReference type="Pfam" id="PF00534">
    <property type="entry name" value="Glycos_transf_1"/>
    <property type="match status" value="1"/>
</dbReference>
<dbReference type="InterPro" id="IPR029044">
    <property type="entry name" value="Nucleotide-diphossugar_trans"/>
</dbReference>
<reference evidence="3 4" key="1">
    <citation type="submission" date="2024-10" db="EMBL/GenBank/DDBJ databases">
        <authorList>
            <person name="Riesco R."/>
        </authorList>
    </citation>
    <scope>NUCLEOTIDE SEQUENCE [LARGE SCALE GENOMIC DNA]</scope>
    <source>
        <strain evidence="3 4">NCIMB 15449</strain>
    </source>
</reference>
<keyword evidence="1 3" id="KW-0808">Transferase</keyword>
<dbReference type="Gene3D" id="3.90.550.10">
    <property type="entry name" value="Spore Coat Polysaccharide Biosynthesis Protein SpsA, Chain A"/>
    <property type="match status" value="1"/>
</dbReference>
<comment type="caution">
    <text evidence="3">The sequence shown here is derived from an EMBL/GenBank/DDBJ whole genome shotgun (WGS) entry which is preliminary data.</text>
</comment>
<proteinExistence type="predicted"/>
<dbReference type="RefSeq" id="WP_395112259.1">
    <property type="nucleotide sequence ID" value="NZ_JBIMSO010000004.1"/>
</dbReference>
<evidence type="ECO:0000256" key="1">
    <source>
        <dbReference type="ARBA" id="ARBA00022679"/>
    </source>
</evidence>
<protein>
    <submittedName>
        <fullName evidence="3">Glycosyltransferase</fullName>
        <ecNumber evidence="3">2.4.-.-</ecNumber>
    </submittedName>
</protein>
<dbReference type="GO" id="GO:0016757">
    <property type="term" value="F:glycosyltransferase activity"/>
    <property type="evidence" value="ECO:0007669"/>
    <property type="project" value="UniProtKB-KW"/>
</dbReference>
<keyword evidence="3" id="KW-0328">Glycosyltransferase</keyword>
<dbReference type="Gene3D" id="3.40.50.2000">
    <property type="entry name" value="Glycogen Phosphorylase B"/>
    <property type="match status" value="2"/>
</dbReference>
<dbReference type="SUPFAM" id="SSF53756">
    <property type="entry name" value="UDP-Glycosyltransferase/glycogen phosphorylase"/>
    <property type="match status" value="1"/>
</dbReference>
<accession>A0ABW7JI75</accession>
<feature type="domain" description="Glycosyl transferase family 1" evidence="2">
    <location>
        <begin position="486"/>
        <end position="628"/>
    </location>
</feature>
<dbReference type="SUPFAM" id="SSF53448">
    <property type="entry name" value="Nucleotide-diphospho-sugar transferases"/>
    <property type="match status" value="1"/>
</dbReference>
<organism evidence="3 4">
    <name type="scientific">Antrihabitans spumae</name>
    <dbReference type="NCBI Taxonomy" id="3373370"/>
    <lineage>
        <taxon>Bacteria</taxon>
        <taxon>Bacillati</taxon>
        <taxon>Actinomycetota</taxon>
        <taxon>Actinomycetes</taxon>
        <taxon>Mycobacteriales</taxon>
        <taxon>Nocardiaceae</taxon>
        <taxon>Antrihabitans</taxon>
    </lineage>
</organism>
<sequence>MTRELERAYLHGHTGPALPPPAQATVRELAVLVVGYKNPDLLETCLRAVQTHLPDLRTLVWDNSGPDYPGMAEVIGRHPDVDWSLGSANIGFAAAVNALAAKAPECDLLLLNPDAILLGPLAGTRTAIAQSGVAAAAPLVIDGQDSGDRSRPWDVAHRDRGLVRALVSKAGYAEKLRRTGLSDLYPAPPQAVDGYLTGACLAISRDAWNAVGSFDEEFFLYGEETDWQHRARAAGWQLKLVDEQGVEHTGHGTVAGDPIAGMRSRDLLRANIALNLELNSNVHKADLYLAGTSLLDRVQRSARKERAARRRVGAAKPSVVFTTNRLVYGGAERQHVLLGTELDRRGYEVVIACMQRFGPLVAEVPSSVRVVRQPWWAPAIDLGDGKSVLVTGDTNTETGFATLWRRSGKQRRWLVGSHIPPEVDRPTYSRGLAAAMRRADGFVALSPRHWEEANAFQNVGKRHFVAPNGVESVAALANVAPRQPVDGVPKLVMLSRIVEHKNPHLLVEALDGLRELPWELSIFGDGPDRERLEALTPDDLRDRVHWRGWSPGPAAALSDCDLLCVPSRSEAFPLVILEAMARRIPVIASSVCAVPDMLDQGHAGALVDDITVEGWRRALRGLLEQPQTWPALGDRGFDRMREHYTIEAMADAYEAAIADVFA</sequence>
<dbReference type="EC" id="2.4.-.-" evidence="3"/>
<dbReference type="PANTHER" id="PTHR12526:SF636">
    <property type="entry name" value="BLL3647 PROTEIN"/>
    <property type="match status" value="1"/>
</dbReference>
<dbReference type="InterPro" id="IPR001296">
    <property type="entry name" value="Glyco_trans_1"/>
</dbReference>